<dbReference type="PROSITE" id="PS00211">
    <property type="entry name" value="ABC_TRANSPORTER_1"/>
    <property type="match status" value="1"/>
</dbReference>
<dbReference type="PANTHER" id="PTHR42781:SF4">
    <property type="entry name" value="SPERMIDINE_PUTRESCINE IMPORT ATP-BINDING PROTEIN POTA"/>
    <property type="match status" value="1"/>
</dbReference>
<protein>
    <submittedName>
        <fullName evidence="5">ATP-binding cassette domain-containing protein</fullName>
    </submittedName>
</protein>
<dbReference type="SUPFAM" id="SSF52540">
    <property type="entry name" value="P-loop containing nucleoside triphosphate hydrolases"/>
    <property type="match status" value="1"/>
</dbReference>
<proteinExistence type="predicted"/>
<reference evidence="5 6" key="1">
    <citation type="submission" date="2024-07" db="EMBL/GenBank/DDBJ databases">
        <title>Marimonas sp.nov., isolated from tidal-flat sediment.</title>
        <authorList>
            <person name="Jayan J.N."/>
            <person name="Lee S.S."/>
        </authorList>
    </citation>
    <scope>NUCLEOTIDE SEQUENCE [LARGE SCALE GENOMIC DNA]</scope>
    <source>
        <strain evidence="5 6">MJW-29</strain>
    </source>
</reference>
<dbReference type="PROSITE" id="PS50893">
    <property type="entry name" value="ABC_TRANSPORTER_2"/>
    <property type="match status" value="1"/>
</dbReference>
<dbReference type="SMART" id="SM00382">
    <property type="entry name" value="AAA"/>
    <property type="match status" value="1"/>
</dbReference>
<dbReference type="GO" id="GO:0005524">
    <property type="term" value="F:ATP binding"/>
    <property type="evidence" value="ECO:0007669"/>
    <property type="project" value="UniProtKB-KW"/>
</dbReference>
<name>A0ABV3RLG9_9RHOB</name>
<keyword evidence="3 5" id="KW-0067">ATP-binding</keyword>
<dbReference type="InterPro" id="IPR003439">
    <property type="entry name" value="ABC_transporter-like_ATP-bd"/>
</dbReference>
<organism evidence="5 6">
    <name type="scientific">Sulfitobacter sediminis</name>
    <dbReference type="NCBI Taxonomy" id="3234186"/>
    <lineage>
        <taxon>Bacteria</taxon>
        <taxon>Pseudomonadati</taxon>
        <taxon>Pseudomonadota</taxon>
        <taxon>Alphaproteobacteria</taxon>
        <taxon>Rhodobacterales</taxon>
        <taxon>Roseobacteraceae</taxon>
        <taxon>Sulfitobacter</taxon>
    </lineage>
</organism>
<sequence length="237" mass="26087">MKSLFPVKVKEVEVQRRGKRLLGPVDLTLESNGLTIVIGPNGAGKTTLLRMLHGLERVRRGSLHWACDEETARREQAFVFQTPVLLRRTVLQNIAYPLTIRGVPRAEALAHARDWATRVGLGEVAGVQAPRISGGEKQKLALARALIVSPAVLFLDEPCSSLDGAATKDIEAVLRDARSAGTRIIMSTHDLGQAQRLADEVIFMVKGRIREHREAKQFFSAPETAEARAFLRGDIVE</sequence>
<dbReference type="Proteomes" id="UP001556098">
    <property type="component" value="Unassembled WGS sequence"/>
</dbReference>
<dbReference type="InterPro" id="IPR003593">
    <property type="entry name" value="AAA+_ATPase"/>
</dbReference>
<dbReference type="InterPro" id="IPR050093">
    <property type="entry name" value="ABC_SmlMolc_Importer"/>
</dbReference>
<evidence type="ECO:0000256" key="3">
    <source>
        <dbReference type="ARBA" id="ARBA00022840"/>
    </source>
</evidence>
<keyword evidence="2" id="KW-0547">Nucleotide-binding</keyword>
<accession>A0ABV3RLG9</accession>
<dbReference type="InterPro" id="IPR017871">
    <property type="entry name" value="ABC_transporter-like_CS"/>
</dbReference>
<dbReference type="PANTHER" id="PTHR42781">
    <property type="entry name" value="SPERMIDINE/PUTRESCINE IMPORT ATP-BINDING PROTEIN POTA"/>
    <property type="match status" value="1"/>
</dbReference>
<dbReference type="Gene3D" id="3.40.50.300">
    <property type="entry name" value="P-loop containing nucleotide triphosphate hydrolases"/>
    <property type="match status" value="1"/>
</dbReference>
<dbReference type="EMBL" id="JBFNXX010000004">
    <property type="protein sequence ID" value="MEW9919194.1"/>
    <property type="molecule type" value="Genomic_DNA"/>
</dbReference>
<evidence type="ECO:0000313" key="6">
    <source>
        <dbReference type="Proteomes" id="UP001556098"/>
    </source>
</evidence>
<comment type="caution">
    <text evidence="5">The sequence shown here is derived from an EMBL/GenBank/DDBJ whole genome shotgun (WGS) entry which is preliminary data.</text>
</comment>
<evidence type="ECO:0000259" key="4">
    <source>
        <dbReference type="PROSITE" id="PS50893"/>
    </source>
</evidence>
<dbReference type="InterPro" id="IPR027417">
    <property type="entry name" value="P-loop_NTPase"/>
</dbReference>
<feature type="domain" description="ABC transporter" evidence="4">
    <location>
        <begin position="7"/>
        <end position="231"/>
    </location>
</feature>
<evidence type="ECO:0000256" key="1">
    <source>
        <dbReference type="ARBA" id="ARBA00022448"/>
    </source>
</evidence>
<keyword evidence="1" id="KW-0813">Transport</keyword>
<dbReference type="Pfam" id="PF00005">
    <property type="entry name" value="ABC_tran"/>
    <property type="match status" value="1"/>
</dbReference>
<gene>
    <name evidence="5" type="ORF">AB2B41_06245</name>
</gene>
<keyword evidence="6" id="KW-1185">Reference proteome</keyword>
<evidence type="ECO:0000256" key="2">
    <source>
        <dbReference type="ARBA" id="ARBA00022741"/>
    </source>
</evidence>
<dbReference type="RefSeq" id="WP_367877202.1">
    <property type="nucleotide sequence ID" value="NZ_JBFNXX010000004.1"/>
</dbReference>
<evidence type="ECO:0000313" key="5">
    <source>
        <dbReference type="EMBL" id="MEW9919194.1"/>
    </source>
</evidence>